<sequence>RGVKDRWYDKVYHKAGLKYRFSDRIDLSLSAREDWNKDNMSKFGKSLLTTDYEGAVRYKPSKNLFFNAGLGHIYDRRFENEDSGSRVHGRLRYDPEFNNNARMDLSGSGQTSNLKRANDVYQVDGKLSYDHDLANISLREISYFHNRRGYFSDVDRKSIEDRDRTRQTIEFAVSRGDFYHYREPLTFEFTVSLERKQVKDSANDDPKSTKYKNNARGLMKRFGFRLGRRLGPRSTAEWGMNYGKK</sequence>
<feature type="non-terminal residue" evidence="1">
    <location>
        <position position="1"/>
    </location>
</feature>
<dbReference type="EMBL" id="BARS01047113">
    <property type="protein sequence ID" value="GAG36508.1"/>
    <property type="molecule type" value="Genomic_DNA"/>
</dbReference>
<dbReference type="AlphaFoldDB" id="X0XIM7"/>
<evidence type="ECO:0000313" key="1">
    <source>
        <dbReference type="EMBL" id="GAG36508.1"/>
    </source>
</evidence>
<comment type="caution">
    <text evidence="1">The sequence shown here is derived from an EMBL/GenBank/DDBJ whole genome shotgun (WGS) entry which is preliminary data.</text>
</comment>
<feature type="non-terminal residue" evidence="1">
    <location>
        <position position="245"/>
    </location>
</feature>
<accession>X0XIM7</accession>
<name>X0XIM7_9ZZZZ</name>
<organism evidence="1">
    <name type="scientific">marine sediment metagenome</name>
    <dbReference type="NCBI Taxonomy" id="412755"/>
    <lineage>
        <taxon>unclassified sequences</taxon>
        <taxon>metagenomes</taxon>
        <taxon>ecological metagenomes</taxon>
    </lineage>
</organism>
<reference evidence="1" key="1">
    <citation type="journal article" date="2014" name="Front. Microbiol.">
        <title>High frequency of phylogenetically diverse reductive dehalogenase-homologous genes in deep subseafloor sedimentary metagenomes.</title>
        <authorList>
            <person name="Kawai M."/>
            <person name="Futagami T."/>
            <person name="Toyoda A."/>
            <person name="Takaki Y."/>
            <person name="Nishi S."/>
            <person name="Hori S."/>
            <person name="Arai W."/>
            <person name="Tsubouchi T."/>
            <person name="Morono Y."/>
            <person name="Uchiyama I."/>
            <person name="Ito T."/>
            <person name="Fujiyama A."/>
            <person name="Inagaki F."/>
            <person name="Takami H."/>
        </authorList>
    </citation>
    <scope>NUCLEOTIDE SEQUENCE</scope>
    <source>
        <strain evidence="1">Expedition CK06-06</strain>
    </source>
</reference>
<evidence type="ECO:0008006" key="2">
    <source>
        <dbReference type="Google" id="ProtNLM"/>
    </source>
</evidence>
<protein>
    <recommendedName>
        <fullName evidence="2">Outer membrane protein beta-barrel domain-containing protein</fullName>
    </recommendedName>
</protein>
<proteinExistence type="predicted"/>
<gene>
    <name evidence="1" type="ORF">S01H1_70814</name>
</gene>